<feature type="region of interest" description="Disordered" evidence="1">
    <location>
        <begin position="41"/>
        <end position="72"/>
    </location>
</feature>
<reference evidence="3" key="2">
    <citation type="submission" date="2016-06" db="EMBL/GenBank/DDBJ databases">
        <title>The genome of a short-lived fish provides insights into sex chromosome evolution and the genetic control of aging.</title>
        <authorList>
            <person name="Reichwald K."/>
            <person name="Felder M."/>
            <person name="Petzold A."/>
            <person name="Koch P."/>
            <person name="Groth M."/>
            <person name="Platzer M."/>
        </authorList>
    </citation>
    <scope>NUCLEOTIDE SEQUENCE</scope>
    <source>
        <tissue evidence="3">Brain</tissue>
    </source>
</reference>
<evidence type="ECO:0000256" key="1">
    <source>
        <dbReference type="SAM" id="MobiDB-lite"/>
    </source>
</evidence>
<reference evidence="3" key="1">
    <citation type="submission" date="2016-05" db="EMBL/GenBank/DDBJ databases">
        <authorList>
            <person name="Lavstsen T."/>
            <person name="Jespersen J.S."/>
        </authorList>
    </citation>
    <scope>NUCLEOTIDE SEQUENCE</scope>
    <source>
        <tissue evidence="3">Brain</tissue>
    </source>
</reference>
<organism evidence="3">
    <name type="scientific">Nothobranchius furzeri</name>
    <name type="common">Turquoise killifish</name>
    <dbReference type="NCBI Taxonomy" id="105023"/>
    <lineage>
        <taxon>Eukaryota</taxon>
        <taxon>Metazoa</taxon>
        <taxon>Chordata</taxon>
        <taxon>Craniata</taxon>
        <taxon>Vertebrata</taxon>
        <taxon>Euteleostomi</taxon>
        <taxon>Actinopterygii</taxon>
        <taxon>Neopterygii</taxon>
        <taxon>Teleostei</taxon>
        <taxon>Neoteleostei</taxon>
        <taxon>Acanthomorphata</taxon>
        <taxon>Ovalentaria</taxon>
        <taxon>Atherinomorphae</taxon>
        <taxon>Cyprinodontiformes</taxon>
        <taxon>Nothobranchiidae</taxon>
        <taxon>Nothobranchius</taxon>
    </lineage>
</organism>
<sequence length="72" mass="7871">THIHTLVVLSCDVATAALVRTDGGGAVGHWRRRSLRPPPAGNVGWVSCPRTRRRRRTGRVSNLQPSDYGLKA</sequence>
<keyword evidence="2" id="KW-0732">Signal</keyword>
<name>A0A1A8U7N4_NOTFU</name>
<feature type="non-terminal residue" evidence="3">
    <location>
        <position position="72"/>
    </location>
</feature>
<dbReference type="EMBL" id="HAEJ01003144">
    <property type="protein sequence ID" value="SBS43601.1"/>
    <property type="molecule type" value="Transcribed_RNA"/>
</dbReference>
<evidence type="ECO:0000313" key="3">
    <source>
        <dbReference type="EMBL" id="SBS43601.1"/>
    </source>
</evidence>
<feature type="chain" id="PRO_5008379515" evidence="2">
    <location>
        <begin position="17"/>
        <end position="72"/>
    </location>
</feature>
<gene>
    <name evidence="3" type="primary">Nfu_g_1_016956</name>
</gene>
<proteinExistence type="predicted"/>
<protein>
    <submittedName>
        <fullName evidence="3">Uncharacterized protein</fullName>
    </submittedName>
</protein>
<evidence type="ECO:0000256" key="2">
    <source>
        <dbReference type="SAM" id="SignalP"/>
    </source>
</evidence>
<accession>A0A1A8U7N4</accession>
<feature type="signal peptide" evidence="2">
    <location>
        <begin position="1"/>
        <end position="16"/>
    </location>
</feature>
<dbReference type="AlphaFoldDB" id="A0A1A8U7N4"/>
<feature type="non-terminal residue" evidence="3">
    <location>
        <position position="1"/>
    </location>
</feature>